<comment type="caution">
    <text evidence="1">The sequence shown here is derived from an EMBL/GenBank/DDBJ whole genome shotgun (WGS) entry which is preliminary data.</text>
</comment>
<accession>A0AAV5GHJ3</accession>
<protein>
    <submittedName>
        <fullName evidence="1">Uncharacterized protein</fullName>
    </submittedName>
</protein>
<evidence type="ECO:0000313" key="1">
    <source>
        <dbReference type="EMBL" id="GJN92076.1"/>
    </source>
</evidence>
<reference evidence="1 2" key="1">
    <citation type="submission" date="2021-12" db="EMBL/GenBank/DDBJ databases">
        <title>High titer production of polyol ester of fatty acids by Rhodotorula paludigena BS15 towards product separation-free biomass refinery.</title>
        <authorList>
            <person name="Mano J."/>
            <person name="Ono H."/>
            <person name="Tanaka T."/>
            <person name="Naito K."/>
            <person name="Sushida H."/>
            <person name="Ike M."/>
            <person name="Tokuyasu K."/>
            <person name="Kitaoka M."/>
        </authorList>
    </citation>
    <scope>NUCLEOTIDE SEQUENCE [LARGE SCALE GENOMIC DNA]</scope>
    <source>
        <strain evidence="1 2">BS15</strain>
    </source>
</reference>
<gene>
    <name evidence="1" type="ORF">Rhopal_005104-T1</name>
</gene>
<organism evidence="1 2">
    <name type="scientific">Rhodotorula paludigena</name>
    <dbReference type="NCBI Taxonomy" id="86838"/>
    <lineage>
        <taxon>Eukaryota</taxon>
        <taxon>Fungi</taxon>
        <taxon>Dikarya</taxon>
        <taxon>Basidiomycota</taxon>
        <taxon>Pucciniomycotina</taxon>
        <taxon>Microbotryomycetes</taxon>
        <taxon>Sporidiobolales</taxon>
        <taxon>Sporidiobolaceae</taxon>
        <taxon>Rhodotorula</taxon>
    </lineage>
</organism>
<proteinExistence type="predicted"/>
<name>A0AAV5GHJ3_9BASI</name>
<dbReference type="EMBL" id="BQKY01000010">
    <property type="protein sequence ID" value="GJN92076.1"/>
    <property type="molecule type" value="Genomic_DNA"/>
</dbReference>
<dbReference type="AlphaFoldDB" id="A0AAV5GHJ3"/>
<evidence type="ECO:0000313" key="2">
    <source>
        <dbReference type="Proteomes" id="UP001342314"/>
    </source>
</evidence>
<keyword evidence="2" id="KW-1185">Reference proteome</keyword>
<dbReference type="Proteomes" id="UP001342314">
    <property type="component" value="Unassembled WGS sequence"/>
</dbReference>
<sequence length="180" mass="19261">MINHPVHICSFPPNAALPGTLSKPVVDDGLGTVLPGRTRDSDDDVAQHLIEHVVSTVRRPLPPLQLPVLPTFPTSVDTAIPSPPSPVSSYNSCFSPPSPLETFHQPILAADAPPFAQVGRPSPSSEAVYLVDAAAPSESHASMGLFNDANGWSPASATDAARQNRLQPWRPLRYGLWFCE</sequence>